<dbReference type="AlphaFoldDB" id="A0A177MUJ8"/>
<gene>
    <name evidence="9" type="ORF">A1332_24410</name>
</gene>
<evidence type="ECO:0000256" key="6">
    <source>
        <dbReference type="ARBA" id="ARBA00023125"/>
    </source>
</evidence>
<evidence type="ECO:0000256" key="5">
    <source>
        <dbReference type="ARBA" id="ARBA00023015"/>
    </source>
</evidence>
<dbReference type="GO" id="GO:0044781">
    <property type="term" value="P:bacterial-type flagellum organization"/>
    <property type="evidence" value="ECO:0007669"/>
    <property type="project" value="UniProtKB-KW"/>
</dbReference>
<keyword evidence="5" id="KW-0805">Transcription regulation</keyword>
<evidence type="ECO:0000256" key="7">
    <source>
        <dbReference type="ARBA" id="ARBA00023159"/>
    </source>
</evidence>
<dbReference type="GO" id="GO:0003677">
    <property type="term" value="F:DNA binding"/>
    <property type="evidence" value="ECO:0007669"/>
    <property type="project" value="UniProtKB-KW"/>
</dbReference>
<evidence type="ECO:0000256" key="8">
    <source>
        <dbReference type="ARBA" id="ARBA00023163"/>
    </source>
</evidence>
<evidence type="ECO:0000256" key="4">
    <source>
        <dbReference type="ARBA" id="ARBA00022833"/>
    </source>
</evidence>
<evidence type="ECO:0000256" key="3">
    <source>
        <dbReference type="ARBA" id="ARBA00022795"/>
    </source>
</evidence>
<keyword evidence="2" id="KW-0479">Metal-binding</keyword>
<dbReference type="Proteomes" id="UP000078090">
    <property type="component" value="Unassembled WGS sequence"/>
</dbReference>
<dbReference type="GO" id="GO:0046872">
    <property type="term" value="F:metal ion binding"/>
    <property type="evidence" value="ECO:0007669"/>
    <property type="project" value="UniProtKB-KW"/>
</dbReference>
<evidence type="ECO:0000313" key="10">
    <source>
        <dbReference type="Proteomes" id="UP000078090"/>
    </source>
</evidence>
<dbReference type="SUPFAM" id="SSF160930">
    <property type="entry name" value="FlhC-like"/>
    <property type="match status" value="1"/>
</dbReference>
<keyword evidence="8" id="KW-0804">Transcription</keyword>
<name>A0A177MUJ8_METMH</name>
<reference evidence="9 10" key="1">
    <citation type="submission" date="2016-03" db="EMBL/GenBank/DDBJ databases">
        <authorList>
            <person name="Ploux O."/>
        </authorList>
    </citation>
    <scope>NUCLEOTIDE SEQUENCE [LARGE SCALE GENOMIC DNA]</scope>
    <source>
        <strain evidence="9 10">R-45363</strain>
    </source>
</reference>
<accession>A0A177MUJ8</accession>
<protein>
    <recommendedName>
        <fullName evidence="11">Transcriptional activator FlhC</fullName>
    </recommendedName>
</protein>
<evidence type="ECO:0000256" key="1">
    <source>
        <dbReference type="ARBA" id="ARBA00022490"/>
    </source>
</evidence>
<keyword evidence="3" id="KW-1005">Bacterial flagellum biogenesis</keyword>
<dbReference type="RefSeq" id="WP_064006783.1">
    <property type="nucleotide sequence ID" value="NZ_LUUG01000029.1"/>
</dbReference>
<keyword evidence="1" id="KW-0963">Cytoplasm</keyword>
<keyword evidence="4" id="KW-0862">Zinc</keyword>
<evidence type="ECO:0000256" key="2">
    <source>
        <dbReference type="ARBA" id="ARBA00022723"/>
    </source>
</evidence>
<comment type="caution">
    <text evidence="9">The sequence shown here is derived from an EMBL/GenBank/DDBJ whole genome shotgun (WGS) entry which is preliminary data.</text>
</comment>
<proteinExistence type="predicted"/>
<dbReference type="Pfam" id="PF05280">
    <property type="entry name" value="FlhC"/>
    <property type="match status" value="1"/>
</dbReference>
<dbReference type="OrthoDB" id="5567692at2"/>
<sequence length="250" mass="28075">MTQQQLREHAKSSRAVIQLLPVYASSNLPMVAYVDLLQPCITGAAEKPMPFKSRPNIGADLLLAERLIQLGARPPIVNQLCQLTRNQSIGFFKTVQGQSPKQGMLPHDHQWPIRSAHNNIHASLFLSMIEDIRHRLSTPNLNAALLVASYEIYSNAASRILATRQRIQPRSSLDYPLDINRAWYLISLLSAGDLVFILCGRCHASYMGMIHPDASFSQCPICDVWTDRSGRRRFISTKSKMLTLNKPSAR</sequence>
<dbReference type="GO" id="GO:1902208">
    <property type="term" value="P:regulation of bacterial-type flagellum assembly"/>
    <property type="evidence" value="ECO:0007669"/>
    <property type="project" value="InterPro"/>
</dbReference>
<dbReference type="GO" id="GO:0045893">
    <property type="term" value="P:positive regulation of DNA-templated transcription"/>
    <property type="evidence" value="ECO:0007669"/>
    <property type="project" value="InterPro"/>
</dbReference>
<evidence type="ECO:0008006" key="11">
    <source>
        <dbReference type="Google" id="ProtNLM"/>
    </source>
</evidence>
<dbReference type="InterPro" id="IPR007944">
    <property type="entry name" value="FlhC"/>
</dbReference>
<keyword evidence="6" id="KW-0238">DNA-binding</keyword>
<keyword evidence="7" id="KW-0010">Activator</keyword>
<dbReference type="EMBL" id="LUUG01000029">
    <property type="protein sequence ID" value="OAI09321.1"/>
    <property type="molecule type" value="Genomic_DNA"/>
</dbReference>
<evidence type="ECO:0000313" key="9">
    <source>
        <dbReference type="EMBL" id="OAI09321.1"/>
    </source>
</evidence>
<organism evidence="9 10">
    <name type="scientific">Methylomonas methanica</name>
    <dbReference type="NCBI Taxonomy" id="421"/>
    <lineage>
        <taxon>Bacteria</taxon>
        <taxon>Pseudomonadati</taxon>
        <taxon>Pseudomonadota</taxon>
        <taxon>Gammaproteobacteria</taxon>
        <taxon>Methylococcales</taxon>
        <taxon>Methylococcaceae</taxon>
        <taxon>Methylomonas</taxon>
    </lineage>
</organism>